<organism evidence="1 2">
    <name type="scientific">Melastoma candidum</name>
    <dbReference type="NCBI Taxonomy" id="119954"/>
    <lineage>
        <taxon>Eukaryota</taxon>
        <taxon>Viridiplantae</taxon>
        <taxon>Streptophyta</taxon>
        <taxon>Embryophyta</taxon>
        <taxon>Tracheophyta</taxon>
        <taxon>Spermatophyta</taxon>
        <taxon>Magnoliopsida</taxon>
        <taxon>eudicotyledons</taxon>
        <taxon>Gunneridae</taxon>
        <taxon>Pentapetalae</taxon>
        <taxon>rosids</taxon>
        <taxon>malvids</taxon>
        <taxon>Myrtales</taxon>
        <taxon>Melastomataceae</taxon>
        <taxon>Melastomatoideae</taxon>
        <taxon>Melastomateae</taxon>
        <taxon>Melastoma</taxon>
    </lineage>
</organism>
<proteinExistence type="predicted"/>
<accession>A0ACB9P0X1</accession>
<dbReference type="Proteomes" id="UP001057402">
    <property type="component" value="Chromosome 7"/>
</dbReference>
<comment type="caution">
    <text evidence="1">The sequence shown here is derived from an EMBL/GenBank/DDBJ whole genome shotgun (WGS) entry which is preliminary data.</text>
</comment>
<name>A0ACB9P0X1_9MYRT</name>
<gene>
    <name evidence="1" type="ORF">MLD38_026886</name>
</gene>
<dbReference type="EMBL" id="CM042886">
    <property type="protein sequence ID" value="KAI4342240.1"/>
    <property type="molecule type" value="Genomic_DNA"/>
</dbReference>
<sequence>MDTHQLVLPDFSKRCVPIPRKAALREPNGRLWREGMIENVRESFVRSGCRSCAGQCPQDSERVTAVKMEMEEEEETMKVEEVEALRSENGSTFVFDRSRKPRGRSNSIFDNKYSKATASAPHVQSEGIVLLSTRYVYPFPKTSATKWTESGCWSRHKDPRPAVLVSWVARIPEGQWDAGEPAVGGGIRH</sequence>
<reference evidence="2" key="1">
    <citation type="journal article" date="2023" name="Front. Plant Sci.">
        <title>Chromosomal-level genome assembly of Melastoma candidum provides insights into trichome evolution.</title>
        <authorList>
            <person name="Zhong Y."/>
            <person name="Wu W."/>
            <person name="Sun C."/>
            <person name="Zou P."/>
            <person name="Liu Y."/>
            <person name="Dai S."/>
            <person name="Zhou R."/>
        </authorList>
    </citation>
    <scope>NUCLEOTIDE SEQUENCE [LARGE SCALE GENOMIC DNA]</scope>
</reference>
<protein>
    <submittedName>
        <fullName evidence="1">Uncharacterized protein</fullName>
    </submittedName>
</protein>
<evidence type="ECO:0000313" key="1">
    <source>
        <dbReference type="EMBL" id="KAI4342240.1"/>
    </source>
</evidence>
<evidence type="ECO:0000313" key="2">
    <source>
        <dbReference type="Proteomes" id="UP001057402"/>
    </source>
</evidence>
<keyword evidence="2" id="KW-1185">Reference proteome</keyword>